<protein>
    <submittedName>
        <fullName evidence="4">TPR-like protein</fullName>
    </submittedName>
</protein>
<dbReference type="SUPFAM" id="SSF48452">
    <property type="entry name" value="TPR-like"/>
    <property type="match status" value="2"/>
</dbReference>
<evidence type="ECO:0000256" key="1">
    <source>
        <dbReference type="PROSITE-ProRule" id="PRU00339"/>
    </source>
</evidence>
<dbReference type="InterPro" id="IPR049052">
    <property type="entry name" value="nSTAND1"/>
</dbReference>
<dbReference type="EMBL" id="ML179611">
    <property type="protein sequence ID" value="THU84259.1"/>
    <property type="molecule type" value="Genomic_DNA"/>
</dbReference>
<evidence type="ECO:0000256" key="2">
    <source>
        <dbReference type="SAM" id="MobiDB-lite"/>
    </source>
</evidence>
<dbReference type="PANTHER" id="PTHR47691:SF3">
    <property type="entry name" value="HTH-TYPE TRANSCRIPTIONAL REGULATOR RV0890C-RELATED"/>
    <property type="match status" value="1"/>
</dbReference>
<dbReference type="Pfam" id="PF13424">
    <property type="entry name" value="TPR_12"/>
    <property type="match status" value="3"/>
</dbReference>
<dbReference type="InterPro" id="IPR027417">
    <property type="entry name" value="P-loop_NTPase"/>
</dbReference>
<dbReference type="SUPFAM" id="SSF52540">
    <property type="entry name" value="P-loop containing nucleoside triphosphate hydrolases"/>
    <property type="match status" value="1"/>
</dbReference>
<dbReference type="Gene3D" id="1.25.40.10">
    <property type="entry name" value="Tetratricopeptide repeat domain"/>
    <property type="match status" value="1"/>
</dbReference>
<evidence type="ECO:0000259" key="3">
    <source>
        <dbReference type="Pfam" id="PF20703"/>
    </source>
</evidence>
<dbReference type="AlphaFoldDB" id="A0A4S8L6N3"/>
<evidence type="ECO:0000313" key="5">
    <source>
        <dbReference type="Proteomes" id="UP000297245"/>
    </source>
</evidence>
<keyword evidence="1" id="KW-0802">TPR repeat</keyword>
<feature type="repeat" description="TPR" evidence="1">
    <location>
        <begin position="688"/>
        <end position="721"/>
    </location>
</feature>
<sequence length="864" mass="97040">MEKNIVAAPYLSDQNRQKDTQELSGHTDHTAVGTSLSGQNPQIPEQQIQTSTGLHFFPDAQNNDFRNAQITNVAGNLNIIKGDNGLSSDTKKITADMIASATPAVPIVFTGREKLVEQGVTILCQQAHRFLAILGAGGMGKTSLAIHIMDSALSQNKFGERCYFIPCELCKDTESLVQGLIHVMELTVQENKSKQRVLFDYFHAANSALLIVFDNLETPWNHGDSRIAVKNLLEKTAKYDKVSLIVTMRGPDGPGDIPWERLGDQSGIPTLLPLPAKEAFKAFAKLQSSDDSESQIDSLLYQLEYVPLAIRLSAQHVKKIPLEALIKMWEKDKTSVLTEGRVPGRLTSVSFSIDLSIQIFRIEGRTLELLSTISFLPDGIPLWVKHLDQMFPGEGLSVNVAALLESSLIYEQNEGLKMLAPVKEHVHSNYPIGQADVDQLEMFYGLFLKNLPRNKKEAQPGLQLHINNIEKIYKAQISSGHSKTSSIAAVKKMGGFGRFHSVSIGLIDLILEKDKNVQKDDEVDLKLTRAYRLQWMGSFHNAEAQIMSVKDCLNEEGNVSQSEARILGRCYDILRSIYYAQTQYDKAINMTLQAQKYFKQSENQWAQANSMRWLGNIYFGQSRYKEASDMISEAQQLCQQIGDKLGIAECLQRLADIYLMQGKIDKAINMISDAQKQFQTFGNQMRAAECLLSLGEIYRKQKKYDEATEMIMRAQKQFEEIGDKRGVANCLSTLGRIYINQAQYGEAVDTLSNAQIQYQNIGRIVDVAWCYQHLGMTYSLQGQYEKAKEAFTEALEFLKGFPGEKYKIGCTLLDFGYLFFDMKDFGGARRKYEEARDIFDSHGQLGRQVDECSQALAELEEAIK</sequence>
<dbReference type="InterPro" id="IPR019734">
    <property type="entry name" value="TPR_rpt"/>
</dbReference>
<name>A0A4S8L6N3_DENBC</name>
<keyword evidence="5" id="KW-1185">Reference proteome</keyword>
<feature type="domain" description="Novel STAND NTPase 1" evidence="3">
    <location>
        <begin position="108"/>
        <end position="249"/>
    </location>
</feature>
<dbReference type="Gene3D" id="3.40.50.300">
    <property type="entry name" value="P-loop containing nucleotide triphosphate hydrolases"/>
    <property type="match status" value="1"/>
</dbReference>
<dbReference type="InterPro" id="IPR011990">
    <property type="entry name" value="TPR-like_helical_dom_sf"/>
</dbReference>
<evidence type="ECO:0000313" key="4">
    <source>
        <dbReference type="EMBL" id="THU84259.1"/>
    </source>
</evidence>
<reference evidence="4 5" key="1">
    <citation type="journal article" date="2019" name="Nat. Ecol. Evol.">
        <title>Megaphylogeny resolves global patterns of mushroom evolution.</title>
        <authorList>
            <person name="Varga T."/>
            <person name="Krizsan K."/>
            <person name="Foldi C."/>
            <person name="Dima B."/>
            <person name="Sanchez-Garcia M."/>
            <person name="Sanchez-Ramirez S."/>
            <person name="Szollosi G.J."/>
            <person name="Szarkandi J.G."/>
            <person name="Papp V."/>
            <person name="Albert L."/>
            <person name="Andreopoulos W."/>
            <person name="Angelini C."/>
            <person name="Antonin V."/>
            <person name="Barry K.W."/>
            <person name="Bougher N.L."/>
            <person name="Buchanan P."/>
            <person name="Buyck B."/>
            <person name="Bense V."/>
            <person name="Catcheside P."/>
            <person name="Chovatia M."/>
            <person name="Cooper J."/>
            <person name="Damon W."/>
            <person name="Desjardin D."/>
            <person name="Finy P."/>
            <person name="Geml J."/>
            <person name="Haridas S."/>
            <person name="Hughes K."/>
            <person name="Justo A."/>
            <person name="Karasinski D."/>
            <person name="Kautmanova I."/>
            <person name="Kiss B."/>
            <person name="Kocsube S."/>
            <person name="Kotiranta H."/>
            <person name="LaButti K.M."/>
            <person name="Lechner B.E."/>
            <person name="Liimatainen K."/>
            <person name="Lipzen A."/>
            <person name="Lukacs Z."/>
            <person name="Mihaltcheva S."/>
            <person name="Morgado L.N."/>
            <person name="Niskanen T."/>
            <person name="Noordeloos M.E."/>
            <person name="Ohm R.A."/>
            <person name="Ortiz-Santana B."/>
            <person name="Ovrebo C."/>
            <person name="Racz N."/>
            <person name="Riley R."/>
            <person name="Savchenko A."/>
            <person name="Shiryaev A."/>
            <person name="Soop K."/>
            <person name="Spirin V."/>
            <person name="Szebenyi C."/>
            <person name="Tomsovsky M."/>
            <person name="Tulloss R.E."/>
            <person name="Uehling J."/>
            <person name="Grigoriev I.V."/>
            <person name="Vagvolgyi C."/>
            <person name="Papp T."/>
            <person name="Martin F.M."/>
            <person name="Miettinen O."/>
            <person name="Hibbett D.S."/>
            <person name="Nagy L.G."/>
        </authorList>
    </citation>
    <scope>NUCLEOTIDE SEQUENCE [LARGE SCALE GENOMIC DNA]</scope>
    <source>
        <strain evidence="4 5">CBS 962.96</strain>
    </source>
</reference>
<dbReference type="PANTHER" id="PTHR47691">
    <property type="entry name" value="REGULATOR-RELATED"/>
    <property type="match status" value="1"/>
</dbReference>
<gene>
    <name evidence="4" type="ORF">K435DRAFT_870462</name>
</gene>
<dbReference type="OrthoDB" id="1534087at2759"/>
<accession>A0A4S8L6N3</accession>
<feature type="repeat" description="TPR" evidence="1">
    <location>
        <begin position="768"/>
        <end position="801"/>
    </location>
</feature>
<dbReference type="PROSITE" id="PS50005">
    <property type="entry name" value="TPR"/>
    <property type="match status" value="2"/>
</dbReference>
<organism evidence="4 5">
    <name type="scientific">Dendrothele bispora (strain CBS 962.96)</name>
    <dbReference type="NCBI Taxonomy" id="1314807"/>
    <lineage>
        <taxon>Eukaryota</taxon>
        <taxon>Fungi</taxon>
        <taxon>Dikarya</taxon>
        <taxon>Basidiomycota</taxon>
        <taxon>Agaricomycotina</taxon>
        <taxon>Agaricomycetes</taxon>
        <taxon>Agaricomycetidae</taxon>
        <taxon>Agaricales</taxon>
        <taxon>Agaricales incertae sedis</taxon>
        <taxon>Dendrothele</taxon>
    </lineage>
</organism>
<dbReference type="Proteomes" id="UP000297245">
    <property type="component" value="Unassembled WGS sequence"/>
</dbReference>
<dbReference type="SMART" id="SM00028">
    <property type="entry name" value="TPR"/>
    <property type="match status" value="7"/>
</dbReference>
<feature type="compositionally biased region" description="Polar residues" evidence="2">
    <location>
        <begin position="32"/>
        <end position="42"/>
    </location>
</feature>
<feature type="compositionally biased region" description="Basic and acidic residues" evidence="2">
    <location>
        <begin position="15"/>
        <end position="29"/>
    </location>
</feature>
<feature type="region of interest" description="Disordered" evidence="2">
    <location>
        <begin position="1"/>
        <end position="42"/>
    </location>
</feature>
<dbReference type="Pfam" id="PF20703">
    <property type="entry name" value="nSTAND1"/>
    <property type="match status" value="1"/>
</dbReference>
<proteinExistence type="predicted"/>